<gene>
    <name evidence="2" type="ORF">Slati_2138500</name>
</gene>
<evidence type="ECO:0000313" key="2">
    <source>
        <dbReference type="EMBL" id="KAL0444158.1"/>
    </source>
</evidence>
<evidence type="ECO:0000256" key="1">
    <source>
        <dbReference type="SAM" id="MobiDB-lite"/>
    </source>
</evidence>
<feature type="region of interest" description="Disordered" evidence="1">
    <location>
        <begin position="1"/>
        <end position="44"/>
    </location>
</feature>
<protein>
    <submittedName>
        <fullName evidence="2">Uncharacterized protein</fullName>
    </submittedName>
</protein>
<comment type="caution">
    <text evidence="2">The sequence shown here is derived from an EMBL/GenBank/DDBJ whole genome shotgun (WGS) entry which is preliminary data.</text>
</comment>
<dbReference type="AlphaFoldDB" id="A0AAW2WRN4"/>
<organism evidence="2">
    <name type="scientific">Sesamum latifolium</name>
    <dbReference type="NCBI Taxonomy" id="2727402"/>
    <lineage>
        <taxon>Eukaryota</taxon>
        <taxon>Viridiplantae</taxon>
        <taxon>Streptophyta</taxon>
        <taxon>Embryophyta</taxon>
        <taxon>Tracheophyta</taxon>
        <taxon>Spermatophyta</taxon>
        <taxon>Magnoliopsida</taxon>
        <taxon>eudicotyledons</taxon>
        <taxon>Gunneridae</taxon>
        <taxon>Pentapetalae</taxon>
        <taxon>asterids</taxon>
        <taxon>lamiids</taxon>
        <taxon>Lamiales</taxon>
        <taxon>Pedaliaceae</taxon>
        <taxon>Sesamum</taxon>
    </lineage>
</organism>
<reference evidence="2" key="1">
    <citation type="submission" date="2020-06" db="EMBL/GenBank/DDBJ databases">
        <authorList>
            <person name="Li T."/>
            <person name="Hu X."/>
            <person name="Zhang T."/>
            <person name="Song X."/>
            <person name="Zhang H."/>
            <person name="Dai N."/>
            <person name="Sheng W."/>
            <person name="Hou X."/>
            <person name="Wei L."/>
        </authorList>
    </citation>
    <scope>NUCLEOTIDE SEQUENCE</scope>
    <source>
        <strain evidence="2">KEN1</strain>
        <tissue evidence="2">Leaf</tissue>
    </source>
</reference>
<proteinExistence type="predicted"/>
<name>A0AAW2WRN4_9LAMI</name>
<reference evidence="2" key="2">
    <citation type="journal article" date="2024" name="Plant">
        <title>Genomic evolution and insights into agronomic trait innovations of Sesamum species.</title>
        <authorList>
            <person name="Miao H."/>
            <person name="Wang L."/>
            <person name="Qu L."/>
            <person name="Liu H."/>
            <person name="Sun Y."/>
            <person name="Le M."/>
            <person name="Wang Q."/>
            <person name="Wei S."/>
            <person name="Zheng Y."/>
            <person name="Lin W."/>
            <person name="Duan Y."/>
            <person name="Cao H."/>
            <person name="Xiong S."/>
            <person name="Wang X."/>
            <person name="Wei L."/>
            <person name="Li C."/>
            <person name="Ma Q."/>
            <person name="Ju M."/>
            <person name="Zhao R."/>
            <person name="Li G."/>
            <person name="Mu C."/>
            <person name="Tian Q."/>
            <person name="Mei H."/>
            <person name="Zhang T."/>
            <person name="Gao T."/>
            <person name="Zhang H."/>
        </authorList>
    </citation>
    <scope>NUCLEOTIDE SEQUENCE</scope>
    <source>
        <strain evidence="2">KEN1</strain>
    </source>
</reference>
<feature type="region of interest" description="Disordered" evidence="1">
    <location>
        <begin position="64"/>
        <end position="96"/>
    </location>
</feature>
<dbReference type="EMBL" id="JACGWN010000007">
    <property type="protein sequence ID" value="KAL0444158.1"/>
    <property type="molecule type" value="Genomic_DNA"/>
</dbReference>
<accession>A0AAW2WRN4</accession>
<feature type="compositionally biased region" description="Basic and acidic residues" evidence="1">
    <location>
        <begin position="64"/>
        <end position="75"/>
    </location>
</feature>
<feature type="compositionally biased region" description="Basic and acidic residues" evidence="1">
    <location>
        <begin position="32"/>
        <end position="44"/>
    </location>
</feature>
<sequence length="96" mass="10840">MDDKGRNESYKEQRGETKVETKGGSLTASELSDDKKSTTANDDAKNIQDEYVKAYYAALLMRQREQEEAVKKEQDSGNAAMSNHRAPSWHEVKTRG</sequence>
<feature type="compositionally biased region" description="Basic and acidic residues" evidence="1">
    <location>
        <begin position="1"/>
        <end position="21"/>
    </location>
</feature>